<evidence type="ECO:0000313" key="12">
    <source>
        <dbReference type="Proteomes" id="UP000282597"/>
    </source>
</evidence>
<dbReference type="SUPFAM" id="SSF54523">
    <property type="entry name" value="Pili subunits"/>
    <property type="match status" value="1"/>
</dbReference>
<evidence type="ECO:0000256" key="2">
    <source>
        <dbReference type="ARBA" id="ARBA00021549"/>
    </source>
</evidence>
<evidence type="ECO:0000256" key="9">
    <source>
        <dbReference type="ARBA" id="ARBA00025772"/>
    </source>
</evidence>
<evidence type="ECO:0000256" key="1">
    <source>
        <dbReference type="ARBA" id="ARBA00004377"/>
    </source>
</evidence>
<name>A0A2Z6ETG4_9BURK</name>
<reference evidence="11 12" key="1">
    <citation type="journal article" date="2018" name="Microbes Environ.">
        <title>Comparative Genomic Insights into Endofungal Lifestyles of Two Bacterial Endosymbionts, Mycoavidus cysteinexigens and Burkholderia rhizoxinica.</title>
        <authorList>
            <person name="Sharmin D."/>
            <person name="Guo Y."/>
            <person name="Nishizawa T."/>
            <person name="Ohshima S."/>
            <person name="Sato Y."/>
            <person name="Takashima Y."/>
            <person name="Narisawa K."/>
            <person name="Ohta H."/>
        </authorList>
    </citation>
    <scope>NUCLEOTIDE SEQUENCE [LARGE SCALE GENOMIC DNA]</scope>
    <source>
        <strain evidence="11 12">B1-EB</strain>
    </source>
</reference>
<evidence type="ECO:0000256" key="6">
    <source>
        <dbReference type="ARBA" id="ARBA00022692"/>
    </source>
</evidence>
<keyword evidence="8" id="KW-0472">Membrane</keyword>
<dbReference type="NCBIfam" id="TIGR02532">
    <property type="entry name" value="IV_pilin_GFxxxE"/>
    <property type="match status" value="1"/>
</dbReference>
<evidence type="ECO:0000256" key="4">
    <source>
        <dbReference type="ARBA" id="ARBA00022481"/>
    </source>
</evidence>
<dbReference type="Gene3D" id="3.55.40.10">
    <property type="entry name" value="minor pseudopilin epsh domain"/>
    <property type="match status" value="1"/>
</dbReference>
<keyword evidence="5" id="KW-0997">Cell inner membrane</keyword>
<evidence type="ECO:0000256" key="5">
    <source>
        <dbReference type="ARBA" id="ARBA00022519"/>
    </source>
</evidence>
<evidence type="ECO:0000256" key="3">
    <source>
        <dbReference type="ARBA" id="ARBA00022475"/>
    </source>
</evidence>
<evidence type="ECO:0000256" key="10">
    <source>
        <dbReference type="ARBA" id="ARBA00030775"/>
    </source>
</evidence>
<dbReference type="KEGG" id="mcys:MCB1EB_0553"/>
<keyword evidence="12" id="KW-1185">Reference proteome</keyword>
<accession>A0A2Z6ETG4</accession>
<proteinExistence type="inferred from homology"/>
<dbReference type="InterPro" id="IPR045584">
    <property type="entry name" value="Pilin-like"/>
</dbReference>
<dbReference type="AlphaFoldDB" id="A0A2Z6ETG4"/>
<keyword evidence="7" id="KW-1133">Transmembrane helix</keyword>
<evidence type="ECO:0000313" key="11">
    <source>
        <dbReference type="EMBL" id="BBE08714.1"/>
    </source>
</evidence>
<dbReference type="GO" id="GO:0005886">
    <property type="term" value="C:plasma membrane"/>
    <property type="evidence" value="ECO:0007669"/>
    <property type="project" value="UniProtKB-SubCell"/>
</dbReference>
<keyword evidence="4" id="KW-0488">Methylation</keyword>
<dbReference type="EMBL" id="AP018150">
    <property type="protein sequence ID" value="BBE08714.1"/>
    <property type="molecule type" value="Genomic_DNA"/>
</dbReference>
<dbReference type="GO" id="GO:0015627">
    <property type="term" value="C:type II protein secretion system complex"/>
    <property type="evidence" value="ECO:0007669"/>
    <property type="project" value="InterPro"/>
</dbReference>
<protein>
    <recommendedName>
        <fullName evidence="2">Type II secretion system protein H</fullName>
    </recommendedName>
    <alternativeName>
        <fullName evidence="10">General secretion pathway protein H</fullName>
    </alternativeName>
</protein>
<organism evidence="11 12">
    <name type="scientific">Mycoavidus cysteinexigens</name>
    <dbReference type="NCBI Taxonomy" id="1553431"/>
    <lineage>
        <taxon>Bacteria</taxon>
        <taxon>Pseudomonadati</taxon>
        <taxon>Pseudomonadota</taxon>
        <taxon>Betaproteobacteria</taxon>
        <taxon>Burkholderiales</taxon>
        <taxon>Burkholderiaceae</taxon>
        <taxon>Mycoavidus</taxon>
    </lineage>
</organism>
<keyword evidence="6" id="KW-0812">Transmembrane</keyword>
<dbReference type="Proteomes" id="UP000282597">
    <property type="component" value="Chromosome"/>
</dbReference>
<comment type="subcellular location">
    <subcellularLocation>
        <location evidence="1">Cell inner membrane</location>
        <topology evidence="1">Single-pass membrane protein</topology>
    </subcellularLocation>
</comment>
<evidence type="ECO:0000256" key="8">
    <source>
        <dbReference type="ARBA" id="ARBA00023136"/>
    </source>
</evidence>
<keyword evidence="3" id="KW-1003">Cell membrane</keyword>
<comment type="similarity">
    <text evidence="9">Belongs to the GSP H family.</text>
</comment>
<gene>
    <name evidence="11" type="ORF">MCB1EB_0553</name>
</gene>
<dbReference type="InterPro" id="IPR012902">
    <property type="entry name" value="N_methyl_site"/>
</dbReference>
<dbReference type="RefSeq" id="WP_045363102.1">
    <property type="nucleotide sequence ID" value="NZ_AP018150.1"/>
</dbReference>
<dbReference type="Pfam" id="PF07963">
    <property type="entry name" value="N_methyl"/>
    <property type="match status" value="1"/>
</dbReference>
<dbReference type="Pfam" id="PF12019">
    <property type="entry name" value="GspH"/>
    <property type="match status" value="1"/>
</dbReference>
<dbReference type="InterPro" id="IPR022346">
    <property type="entry name" value="T2SS_GspH"/>
</dbReference>
<dbReference type="GO" id="GO:0015628">
    <property type="term" value="P:protein secretion by the type II secretion system"/>
    <property type="evidence" value="ECO:0007669"/>
    <property type="project" value="InterPro"/>
</dbReference>
<sequence length="197" mass="21220">MQSRYVSTLINAGFTLLELLCVLALLGALAAMAAPAMRDWLARDQVEMQAQALLATLAYARGEAIRRAIRVTLCRDDGHGRCCANHKPLSTMELNNWARGYLVLAELPPCLTEPSRAQILRMQPPIEAVTIQSVSAPLSFTPPAGQIIGGFRSFEIGARTTALGPYGVRACRCVRVAAGGRSRIFNGPCAAAPHSRF</sequence>
<evidence type="ECO:0000256" key="7">
    <source>
        <dbReference type="ARBA" id="ARBA00022989"/>
    </source>
</evidence>